<organism evidence="10 11">
    <name type="scientific">Lodderomyces elongisporus (strain ATCC 11503 / CBS 2605 / JCM 1781 / NBRC 1676 / NRRL YB-4239)</name>
    <name type="common">Yeast</name>
    <name type="synonym">Saccharomyces elongisporus</name>
    <dbReference type="NCBI Taxonomy" id="379508"/>
    <lineage>
        <taxon>Eukaryota</taxon>
        <taxon>Fungi</taxon>
        <taxon>Dikarya</taxon>
        <taxon>Ascomycota</taxon>
        <taxon>Saccharomycotina</taxon>
        <taxon>Pichiomycetes</taxon>
        <taxon>Debaryomycetaceae</taxon>
        <taxon>Candida/Lodderomyces clade</taxon>
        <taxon>Lodderomyces</taxon>
    </lineage>
</organism>
<dbReference type="GO" id="GO:0000055">
    <property type="term" value="P:ribosomal large subunit export from nucleus"/>
    <property type="evidence" value="ECO:0007669"/>
    <property type="project" value="InterPro"/>
</dbReference>
<keyword evidence="5" id="KW-0811">Translocation</keyword>
<gene>
    <name evidence="10" type="ORF">LELG_04979</name>
</gene>
<keyword evidence="6" id="KW-0906">Nuclear pore complex</keyword>
<evidence type="ECO:0000256" key="7">
    <source>
        <dbReference type="ARBA" id="ARBA00023242"/>
    </source>
</evidence>
<keyword evidence="3" id="KW-0509">mRNA transport</keyword>
<dbReference type="GO" id="GO:0005643">
    <property type="term" value="C:nuclear pore"/>
    <property type="evidence" value="ECO:0007669"/>
    <property type="project" value="UniProtKB-SubCell"/>
</dbReference>
<dbReference type="GO" id="GO:0000056">
    <property type="term" value="P:ribosomal small subunit export from nucleus"/>
    <property type="evidence" value="ECO:0007669"/>
    <property type="project" value="InterPro"/>
</dbReference>
<reference evidence="10 11" key="1">
    <citation type="journal article" date="2009" name="Nature">
        <title>Evolution of pathogenicity and sexual reproduction in eight Candida genomes.</title>
        <authorList>
            <person name="Butler G."/>
            <person name="Rasmussen M.D."/>
            <person name="Lin M.F."/>
            <person name="Santos M.A."/>
            <person name="Sakthikumar S."/>
            <person name="Munro C.A."/>
            <person name="Rheinbay E."/>
            <person name="Grabherr M."/>
            <person name="Forche A."/>
            <person name="Reedy J.L."/>
            <person name="Agrafioti I."/>
            <person name="Arnaud M.B."/>
            <person name="Bates S."/>
            <person name="Brown A.J."/>
            <person name="Brunke S."/>
            <person name="Costanzo M.C."/>
            <person name="Fitzpatrick D.A."/>
            <person name="de Groot P.W."/>
            <person name="Harris D."/>
            <person name="Hoyer L.L."/>
            <person name="Hube B."/>
            <person name="Klis F.M."/>
            <person name="Kodira C."/>
            <person name="Lennard N."/>
            <person name="Logue M.E."/>
            <person name="Martin R."/>
            <person name="Neiman A.M."/>
            <person name="Nikolaou E."/>
            <person name="Quail M.A."/>
            <person name="Quinn J."/>
            <person name="Santos M.C."/>
            <person name="Schmitzberger F.F."/>
            <person name="Sherlock G."/>
            <person name="Shah P."/>
            <person name="Silverstein K.A."/>
            <person name="Skrzypek M.S."/>
            <person name="Soll D."/>
            <person name="Staggs R."/>
            <person name="Stansfield I."/>
            <person name="Stumpf M.P."/>
            <person name="Sudbery P.E."/>
            <person name="Srikantha T."/>
            <person name="Zeng Q."/>
            <person name="Berman J."/>
            <person name="Berriman M."/>
            <person name="Heitman J."/>
            <person name="Gow N.A."/>
            <person name="Lorenz M.C."/>
            <person name="Birren B.W."/>
            <person name="Kellis M."/>
            <person name="Cuomo C.A."/>
        </authorList>
    </citation>
    <scope>NUCLEOTIDE SEQUENCE [LARGE SCALE GENOMIC DNA]</scope>
    <source>
        <strain evidence="11">ATCC 11503 / BCRC 21390 / CBS 2605 / JCM 1781 / NBRC 1676 / NRRL YB-4239</strain>
    </source>
</reference>
<dbReference type="PANTHER" id="PTHR13257">
    <property type="entry name" value="NUCLEOPORIN NUP84-RELATED"/>
    <property type="match status" value="1"/>
</dbReference>
<dbReference type="eggNOG" id="ENOG502T8MV">
    <property type="taxonomic scope" value="Eukaryota"/>
</dbReference>
<dbReference type="EMBL" id="CH981530">
    <property type="protein sequence ID" value="EDK46798.1"/>
    <property type="molecule type" value="Genomic_DNA"/>
</dbReference>
<dbReference type="InterPro" id="IPR037700">
    <property type="entry name" value="NUP88/NUP82"/>
</dbReference>
<keyword evidence="4" id="KW-0653">Protein transport</keyword>
<dbReference type="VEuPathDB" id="FungiDB:LELG_04979"/>
<evidence type="ECO:0000256" key="4">
    <source>
        <dbReference type="ARBA" id="ARBA00022927"/>
    </source>
</evidence>
<evidence type="ECO:0000313" key="10">
    <source>
        <dbReference type="EMBL" id="EDK46798.1"/>
    </source>
</evidence>
<keyword evidence="8" id="KW-0175">Coiled coil</keyword>
<dbReference type="GO" id="GO:0006606">
    <property type="term" value="P:protein import into nucleus"/>
    <property type="evidence" value="ECO:0007669"/>
    <property type="project" value="TreeGrafter"/>
</dbReference>
<dbReference type="OMA" id="WFKEINS"/>
<sequence>MSKDLGSQITNQSIFQNHFSRITGTSSSSSSSTTTTTKEELTNLSKNKLICKNNSELYFAVDNLVRCCTINPTTKNYKLLKTQSAAFEIQELVINESETFLALVSASSCIDIIALPSKLNTNFDSEQNAGSNSVFIDASTYRVEVPGTVKQAIWQPIVANDSMLVVLNDRSEIFGFDIFKSTKVPQVYVKSDGNKDVINSIAFGSKCKISDGLKVYASTNDKILAMNFFTTDTQIAVSKEAVDQAIADSKTVIELIKENFGSDENLSNLQLLRLAYEQHAIYENMQYQLLRNYKEMRGVYTSNPYELFKVNLNLSLREEVKIKYDPIIVANQGANQIISFGDNDLVSLFALINKDVISYYISLLDSTFINYNEPADAKYVKPKKGFGFVDTFEKVNAEVEFCKNELNVLEFLQSEKLPVNGEVQEESAPSSKSSTSSTSTTSSSSSSLQKITNTDDKFVAIINSDMVIADCSSWVKKFVNGLQNNASDILRDVKPAYSLLSLGNDDIQGFAFVDKFSQEVAVVVRGDQLELVKFTQDQEPEKQQNLVTGLQSSQTHAQKTPSLFQESPFAELESSLKSFESLVNSTTLQLKSKSMQDFGSKPSMEKLQAISEQSYETTKLFSGATAYAINLQARVLSQVKNLQRQLGCLNSLEEMKSHEDYKEQNERIERIQRRQETIDARMQALQDKIEKQFSQKIDLPLSVQEGKYFKEINELNATTQELIEKIADYKQQVDKVEKEKGGVKGSATNAEGEGEPEGEPEPEPEPEAEHKDFPSSETIYLENKLRKLRTWLKMQSTNIQDMMERLEIAT</sequence>
<dbReference type="KEGG" id="lel:PVL30_005722"/>
<dbReference type="GO" id="GO:0006406">
    <property type="term" value="P:mRNA export from nucleus"/>
    <property type="evidence" value="ECO:0007669"/>
    <property type="project" value="TreeGrafter"/>
</dbReference>
<dbReference type="PANTHER" id="PTHR13257:SF0">
    <property type="entry name" value="NUCLEAR PORE COMPLEX PROTEIN NUP88"/>
    <property type="match status" value="1"/>
</dbReference>
<dbReference type="HOGENOM" id="CLU_358692_0_0_1"/>
<dbReference type="Proteomes" id="UP000001996">
    <property type="component" value="Unassembled WGS sequence"/>
</dbReference>
<feature type="coiled-coil region" evidence="8">
    <location>
        <begin position="661"/>
        <end position="688"/>
    </location>
</feature>
<feature type="compositionally biased region" description="Low complexity" evidence="9">
    <location>
        <begin position="430"/>
        <end position="447"/>
    </location>
</feature>
<keyword evidence="11" id="KW-1185">Reference proteome</keyword>
<keyword evidence="7" id="KW-0539">Nucleus</keyword>
<dbReference type="AlphaFoldDB" id="A5E5U0"/>
<comment type="subcellular location">
    <subcellularLocation>
        <location evidence="1">Nucleus</location>
        <location evidence="1">Nuclear pore complex</location>
    </subcellularLocation>
</comment>
<dbReference type="STRING" id="379508.A5E5U0"/>
<feature type="region of interest" description="Disordered" evidence="9">
    <location>
        <begin position="737"/>
        <end position="777"/>
    </location>
</feature>
<dbReference type="GeneID" id="5231238"/>
<evidence type="ECO:0000256" key="2">
    <source>
        <dbReference type="ARBA" id="ARBA00022448"/>
    </source>
</evidence>
<proteinExistence type="predicted"/>
<keyword evidence="2" id="KW-0813">Transport</keyword>
<dbReference type="InParanoid" id="A5E5U0"/>
<evidence type="ECO:0000256" key="9">
    <source>
        <dbReference type="SAM" id="MobiDB-lite"/>
    </source>
</evidence>
<name>A5E5U0_LODEL</name>
<evidence type="ECO:0000313" key="11">
    <source>
        <dbReference type="Proteomes" id="UP000001996"/>
    </source>
</evidence>
<dbReference type="OrthoDB" id="341482at2759"/>
<feature type="compositionally biased region" description="Acidic residues" evidence="9">
    <location>
        <begin position="752"/>
        <end position="766"/>
    </location>
</feature>
<evidence type="ECO:0000256" key="1">
    <source>
        <dbReference type="ARBA" id="ARBA00004567"/>
    </source>
</evidence>
<evidence type="ECO:0000256" key="5">
    <source>
        <dbReference type="ARBA" id="ARBA00023010"/>
    </source>
</evidence>
<evidence type="ECO:0000256" key="6">
    <source>
        <dbReference type="ARBA" id="ARBA00023132"/>
    </source>
</evidence>
<evidence type="ECO:0000256" key="8">
    <source>
        <dbReference type="SAM" id="Coils"/>
    </source>
</evidence>
<dbReference type="GO" id="GO:0017056">
    <property type="term" value="F:structural constituent of nuclear pore"/>
    <property type="evidence" value="ECO:0007669"/>
    <property type="project" value="InterPro"/>
</dbReference>
<protein>
    <submittedName>
        <fullName evidence="10">Uncharacterized protein</fullName>
    </submittedName>
</protein>
<feature type="region of interest" description="Disordered" evidence="9">
    <location>
        <begin position="421"/>
        <end position="448"/>
    </location>
</feature>
<accession>A5E5U0</accession>
<evidence type="ECO:0000256" key="3">
    <source>
        <dbReference type="ARBA" id="ARBA00022816"/>
    </source>
</evidence>